<protein>
    <submittedName>
        <fullName evidence="2">Uncharacterized protein</fullName>
    </submittedName>
</protein>
<evidence type="ECO:0000313" key="2">
    <source>
        <dbReference type="EMBL" id="CAH0377900.1"/>
    </source>
</evidence>
<feature type="transmembrane region" description="Helical" evidence="1">
    <location>
        <begin position="126"/>
        <end position="144"/>
    </location>
</feature>
<evidence type="ECO:0000256" key="1">
    <source>
        <dbReference type="SAM" id="Phobius"/>
    </source>
</evidence>
<dbReference type="EMBL" id="CAKKNE010000005">
    <property type="protein sequence ID" value="CAH0377900.1"/>
    <property type="molecule type" value="Genomic_DNA"/>
</dbReference>
<sequence>MPVIEALGLDKASVGAWIAVCIVLGKLSKTGHLNKWVAPTLAIALGLADTFFTEAHYKLYGLDTMSPFSRMFAQLLGSCLLSGGTYVAVLAKGDSQEKAFGYGYAVIAAAALKAGLVNAGEVGMGKAPFFVWGAIASYIAYRALDE</sequence>
<keyword evidence="3" id="KW-1185">Reference proteome</keyword>
<name>A0A8J2X248_9STRA</name>
<comment type="caution">
    <text evidence="2">The sequence shown here is derived from an EMBL/GenBank/DDBJ whole genome shotgun (WGS) entry which is preliminary data.</text>
</comment>
<evidence type="ECO:0000313" key="3">
    <source>
        <dbReference type="Proteomes" id="UP000789595"/>
    </source>
</evidence>
<accession>A0A8J2X248</accession>
<feature type="transmembrane region" description="Helical" evidence="1">
    <location>
        <begin position="72"/>
        <end position="90"/>
    </location>
</feature>
<reference evidence="2" key="1">
    <citation type="submission" date="2021-11" db="EMBL/GenBank/DDBJ databases">
        <authorList>
            <consortium name="Genoscope - CEA"/>
            <person name="William W."/>
        </authorList>
    </citation>
    <scope>NUCLEOTIDE SEQUENCE</scope>
</reference>
<dbReference type="AlphaFoldDB" id="A0A8J2X248"/>
<organism evidence="2 3">
    <name type="scientific">Pelagomonas calceolata</name>
    <dbReference type="NCBI Taxonomy" id="35677"/>
    <lineage>
        <taxon>Eukaryota</taxon>
        <taxon>Sar</taxon>
        <taxon>Stramenopiles</taxon>
        <taxon>Ochrophyta</taxon>
        <taxon>Pelagophyceae</taxon>
        <taxon>Pelagomonadales</taxon>
        <taxon>Pelagomonadaceae</taxon>
        <taxon>Pelagomonas</taxon>
    </lineage>
</organism>
<keyword evidence="1" id="KW-1133">Transmembrane helix</keyword>
<keyword evidence="1" id="KW-0812">Transmembrane</keyword>
<proteinExistence type="predicted"/>
<keyword evidence="1" id="KW-0472">Membrane</keyword>
<feature type="transmembrane region" description="Helical" evidence="1">
    <location>
        <begin position="102"/>
        <end position="120"/>
    </location>
</feature>
<gene>
    <name evidence="2" type="ORF">PECAL_5P24220</name>
</gene>
<dbReference type="Proteomes" id="UP000789595">
    <property type="component" value="Unassembled WGS sequence"/>
</dbReference>